<protein>
    <recommendedName>
        <fullName evidence="1">Transposase putative helix-turn-helix domain-containing protein</fullName>
    </recommendedName>
</protein>
<dbReference type="Proteomes" id="UP000077521">
    <property type="component" value="Unassembled WGS sequence"/>
</dbReference>
<name>A0A177T8D7_9BASI</name>
<dbReference type="AlphaFoldDB" id="A0A177T8D7"/>
<comment type="caution">
    <text evidence="2">The sequence shown here is derived from an EMBL/GenBank/DDBJ whole genome shotgun (WGS) entry which is preliminary data.</text>
</comment>
<dbReference type="EMBL" id="LWDF02000939">
    <property type="protein sequence ID" value="KAE8241287.1"/>
    <property type="molecule type" value="Genomic_DNA"/>
</dbReference>
<evidence type="ECO:0000313" key="2">
    <source>
        <dbReference type="EMBL" id="KAE8241287.1"/>
    </source>
</evidence>
<feature type="domain" description="Transposase putative helix-turn-helix" evidence="1">
    <location>
        <begin position="102"/>
        <end position="139"/>
    </location>
</feature>
<dbReference type="InterPro" id="IPR021027">
    <property type="entry name" value="Transposase_put_HTH"/>
</dbReference>
<reference evidence="2" key="2">
    <citation type="journal article" date="2019" name="IMA Fungus">
        <title>Genome sequencing and comparison of five Tilletia species to identify candidate genes for the detection of regulated species infecting wheat.</title>
        <authorList>
            <person name="Nguyen H.D.T."/>
            <person name="Sultana T."/>
            <person name="Kesanakurti P."/>
            <person name="Hambleton S."/>
        </authorList>
    </citation>
    <scope>NUCLEOTIDE SEQUENCE</scope>
    <source>
        <strain evidence="2">DAOMC 236416</strain>
    </source>
</reference>
<evidence type="ECO:0000313" key="3">
    <source>
        <dbReference type="Proteomes" id="UP000077521"/>
    </source>
</evidence>
<dbReference type="Pfam" id="PF12323">
    <property type="entry name" value="HTH_OrfB_IS605"/>
    <property type="match status" value="1"/>
</dbReference>
<gene>
    <name evidence="2" type="ORF">A4X13_0g7484</name>
</gene>
<reference evidence="2" key="1">
    <citation type="submission" date="2016-04" db="EMBL/GenBank/DDBJ databases">
        <authorList>
            <person name="Nguyen H.D."/>
            <person name="Samba Siva P."/>
            <person name="Cullis J."/>
            <person name="Levesque C.A."/>
            <person name="Hambleton S."/>
        </authorList>
    </citation>
    <scope>NUCLEOTIDE SEQUENCE</scope>
    <source>
        <strain evidence="2">DAOMC 236416</strain>
    </source>
</reference>
<evidence type="ECO:0000259" key="1">
    <source>
        <dbReference type="Pfam" id="PF12323"/>
    </source>
</evidence>
<organism evidence="2 3">
    <name type="scientific">Tilletia indica</name>
    <dbReference type="NCBI Taxonomy" id="43049"/>
    <lineage>
        <taxon>Eukaryota</taxon>
        <taxon>Fungi</taxon>
        <taxon>Dikarya</taxon>
        <taxon>Basidiomycota</taxon>
        <taxon>Ustilaginomycotina</taxon>
        <taxon>Exobasidiomycetes</taxon>
        <taxon>Tilletiales</taxon>
        <taxon>Tilletiaceae</taxon>
        <taxon>Tilletia</taxon>
    </lineage>
</organism>
<sequence length="263" mass="29634">MAAASPAPWIGSVAGESVSWPRVEGSHVADWTAIRQKADHHESRWWFNAKSANLEIAEGGDNTLELLRDLSDQLRDHLDANPPPVHNTHHHALWSGQGNKNLKTRRLRLRPTTEQKEALRKAAEIVRWTYNRSVAYLREHPQATFHQVRQHSVNGEHVPEECRPWVTNVLYSIRQAAAKDALIAQENGLQAVASGRIPDFHPEVRRKRAMFFSFKIRARGRRDGCLQISGLGLGTGRRKSRIEMAAEASGFSLFICYTISNGS</sequence>
<accession>A0A177T8D7</accession>
<keyword evidence="3" id="KW-1185">Reference proteome</keyword>
<proteinExistence type="predicted"/>